<dbReference type="Gramene" id="KVI07384">
    <property type="protein sequence ID" value="KVI07384"/>
    <property type="gene ID" value="Ccrd_014314"/>
</dbReference>
<dbReference type="AlphaFoldDB" id="A0A103YE24"/>
<organism evidence="1 2">
    <name type="scientific">Cynara cardunculus var. scolymus</name>
    <name type="common">Globe artichoke</name>
    <name type="synonym">Cynara scolymus</name>
    <dbReference type="NCBI Taxonomy" id="59895"/>
    <lineage>
        <taxon>Eukaryota</taxon>
        <taxon>Viridiplantae</taxon>
        <taxon>Streptophyta</taxon>
        <taxon>Embryophyta</taxon>
        <taxon>Tracheophyta</taxon>
        <taxon>Spermatophyta</taxon>
        <taxon>Magnoliopsida</taxon>
        <taxon>eudicotyledons</taxon>
        <taxon>Gunneridae</taxon>
        <taxon>Pentapetalae</taxon>
        <taxon>asterids</taxon>
        <taxon>campanulids</taxon>
        <taxon>Asterales</taxon>
        <taxon>Asteraceae</taxon>
        <taxon>Carduoideae</taxon>
        <taxon>Cardueae</taxon>
        <taxon>Carduinae</taxon>
        <taxon>Cynara</taxon>
    </lineage>
</organism>
<proteinExistence type="predicted"/>
<gene>
    <name evidence="1" type="ORF">Ccrd_014314</name>
</gene>
<sequence>MSLQIESSHKSIDSISFLINHSPNSTSLAPPSSEPPYSFLLTMHPPANDTVFPLYDGGSITHLRTLCNAPSTPSGLDNAHKLNISTAVGPLTWKTMSKDYSKN</sequence>
<protein>
    <submittedName>
        <fullName evidence="1">Uncharacterized protein</fullName>
    </submittedName>
</protein>
<name>A0A103YE24_CYNCS</name>
<reference evidence="1 2" key="1">
    <citation type="journal article" date="2016" name="Sci. Rep.">
        <title>The genome sequence of the outbreeding globe artichoke constructed de novo incorporating a phase-aware low-pass sequencing strategy of F1 progeny.</title>
        <authorList>
            <person name="Scaglione D."/>
            <person name="Reyes-Chin-Wo S."/>
            <person name="Acquadro A."/>
            <person name="Froenicke L."/>
            <person name="Portis E."/>
            <person name="Beitel C."/>
            <person name="Tirone M."/>
            <person name="Mauro R."/>
            <person name="Lo Monaco A."/>
            <person name="Mauromicale G."/>
            <person name="Faccioli P."/>
            <person name="Cattivelli L."/>
            <person name="Rieseberg L."/>
            <person name="Michelmore R."/>
            <person name="Lanteri S."/>
        </authorList>
    </citation>
    <scope>NUCLEOTIDE SEQUENCE [LARGE SCALE GENOMIC DNA]</scope>
    <source>
        <strain evidence="1">2C</strain>
    </source>
</reference>
<dbReference type="EMBL" id="LEKV01001508">
    <property type="protein sequence ID" value="KVI07384.1"/>
    <property type="molecule type" value="Genomic_DNA"/>
</dbReference>
<accession>A0A103YE24</accession>
<dbReference type="Proteomes" id="UP000243975">
    <property type="component" value="Unassembled WGS sequence"/>
</dbReference>
<comment type="caution">
    <text evidence="1">The sequence shown here is derived from an EMBL/GenBank/DDBJ whole genome shotgun (WGS) entry which is preliminary data.</text>
</comment>
<evidence type="ECO:0000313" key="1">
    <source>
        <dbReference type="EMBL" id="KVI07384.1"/>
    </source>
</evidence>
<evidence type="ECO:0000313" key="2">
    <source>
        <dbReference type="Proteomes" id="UP000243975"/>
    </source>
</evidence>
<keyword evidence="2" id="KW-1185">Reference proteome</keyword>